<dbReference type="Gene3D" id="2.60.40.1260">
    <property type="entry name" value="Lamin Tail domain"/>
    <property type="match status" value="1"/>
</dbReference>
<feature type="domain" description="TNase-like" evidence="1">
    <location>
        <begin position="58"/>
        <end position="180"/>
    </location>
</feature>
<evidence type="ECO:0008006" key="4">
    <source>
        <dbReference type="Google" id="ProtNLM"/>
    </source>
</evidence>
<dbReference type="Pfam" id="PF00932">
    <property type="entry name" value="LTD"/>
    <property type="match status" value="1"/>
</dbReference>
<name>A0A3B0SYS7_9ZZZZ</name>
<proteinExistence type="predicted"/>
<dbReference type="Pfam" id="PF00565">
    <property type="entry name" value="SNase"/>
    <property type="match status" value="1"/>
</dbReference>
<dbReference type="InterPro" id="IPR016071">
    <property type="entry name" value="Staphylococal_nuclease_OB-fold"/>
</dbReference>
<reference evidence="3" key="1">
    <citation type="submission" date="2018-06" db="EMBL/GenBank/DDBJ databases">
        <authorList>
            <person name="Zhirakovskaya E."/>
        </authorList>
    </citation>
    <scope>NUCLEOTIDE SEQUENCE</scope>
</reference>
<organism evidence="3">
    <name type="scientific">hydrothermal vent metagenome</name>
    <dbReference type="NCBI Taxonomy" id="652676"/>
    <lineage>
        <taxon>unclassified sequences</taxon>
        <taxon>metagenomes</taxon>
        <taxon>ecological metagenomes</taxon>
    </lineage>
</organism>
<dbReference type="AlphaFoldDB" id="A0A3B0SYS7"/>
<dbReference type="PROSITE" id="PS50830">
    <property type="entry name" value="TNASE_3"/>
    <property type="match status" value="1"/>
</dbReference>
<dbReference type="InterPro" id="IPR036415">
    <property type="entry name" value="Lamin_tail_dom_sf"/>
</dbReference>
<accession>A0A3B0SYS7</accession>
<evidence type="ECO:0000259" key="1">
    <source>
        <dbReference type="PROSITE" id="PS50830"/>
    </source>
</evidence>
<gene>
    <name evidence="3" type="ORF">MNBD_ACTINO02-637</name>
</gene>
<evidence type="ECO:0000259" key="2">
    <source>
        <dbReference type="PROSITE" id="PS51841"/>
    </source>
</evidence>
<dbReference type="SUPFAM" id="SSF50199">
    <property type="entry name" value="Staphylococcal nuclease"/>
    <property type="match status" value="1"/>
</dbReference>
<dbReference type="EMBL" id="UOEK01000640">
    <property type="protein sequence ID" value="VAW09720.1"/>
    <property type="molecule type" value="Genomic_DNA"/>
</dbReference>
<protein>
    <recommendedName>
        <fullName evidence="4">TNase-like domain-containing protein</fullName>
    </recommendedName>
</protein>
<dbReference type="SMART" id="SM00318">
    <property type="entry name" value="SNc"/>
    <property type="match status" value="1"/>
</dbReference>
<dbReference type="SUPFAM" id="SSF74853">
    <property type="entry name" value="Lamin A/C globular tail domain"/>
    <property type="match status" value="1"/>
</dbReference>
<dbReference type="PROSITE" id="PS51257">
    <property type="entry name" value="PROKAR_LIPOPROTEIN"/>
    <property type="match status" value="1"/>
</dbReference>
<dbReference type="Gene3D" id="2.40.50.90">
    <property type="match status" value="1"/>
</dbReference>
<dbReference type="InterPro" id="IPR035437">
    <property type="entry name" value="SNase_OB-fold_sf"/>
</dbReference>
<sequence length="300" mass="32147">MRTIGLSLVVALIAVACSTSEPAPSTAVPPGNTTPVTTANTAVDGTSTPPTTIARPDGSEEATVVTVFDGDSILVDINGRREEVRLLAINAPERGECFGPDAGDRLRELAGSTVWLIADGEDTDRFGRLLRLVFTPTSFINADLVEGGYALGLQDDTPLAGLLKAAEERAYDARIGMWSQDLCGGAPPLTWIEDVSPNPPGPDNDNLNDEWIEIFSGGPPDLVLTGFILRDESSSNRFEFPFAFALRAGTTVRIHTGCGERDKENLYWCKDSAVWNNAGDTVILQTPNGTVVDRFVYTDS</sequence>
<dbReference type="InterPro" id="IPR001322">
    <property type="entry name" value="Lamin_tail_dom"/>
</dbReference>
<feature type="domain" description="LTD" evidence="2">
    <location>
        <begin position="187"/>
        <end position="299"/>
    </location>
</feature>
<evidence type="ECO:0000313" key="3">
    <source>
        <dbReference type="EMBL" id="VAW09720.1"/>
    </source>
</evidence>
<dbReference type="PROSITE" id="PS51841">
    <property type="entry name" value="LTD"/>
    <property type="match status" value="1"/>
</dbReference>